<dbReference type="AlphaFoldDB" id="A0A9P4UWE3"/>
<comment type="caution">
    <text evidence="3">The sequence shown here is derived from an EMBL/GenBank/DDBJ whole genome shotgun (WGS) entry which is preliminary data.</text>
</comment>
<name>A0A9P4UWE3_9PLEO</name>
<accession>A0A9P4UWE3</accession>
<evidence type="ECO:0000256" key="2">
    <source>
        <dbReference type="SAM" id="Phobius"/>
    </source>
</evidence>
<evidence type="ECO:0000313" key="4">
    <source>
        <dbReference type="Proteomes" id="UP000799444"/>
    </source>
</evidence>
<feature type="transmembrane region" description="Helical" evidence="2">
    <location>
        <begin position="21"/>
        <end position="42"/>
    </location>
</feature>
<organism evidence="3 4">
    <name type="scientific">Polyplosphaeria fusca</name>
    <dbReference type="NCBI Taxonomy" id="682080"/>
    <lineage>
        <taxon>Eukaryota</taxon>
        <taxon>Fungi</taxon>
        <taxon>Dikarya</taxon>
        <taxon>Ascomycota</taxon>
        <taxon>Pezizomycotina</taxon>
        <taxon>Dothideomycetes</taxon>
        <taxon>Pleosporomycetidae</taxon>
        <taxon>Pleosporales</taxon>
        <taxon>Tetraplosphaeriaceae</taxon>
        <taxon>Polyplosphaeria</taxon>
    </lineage>
</organism>
<evidence type="ECO:0000313" key="3">
    <source>
        <dbReference type="EMBL" id="KAF2729224.1"/>
    </source>
</evidence>
<keyword evidence="2" id="KW-0812">Transmembrane</keyword>
<protein>
    <submittedName>
        <fullName evidence="3">Uncharacterized protein</fullName>
    </submittedName>
</protein>
<keyword evidence="2" id="KW-1133">Transmembrane helix</keyword>
<dbReference type="Proteomes" id="UP000799444">
    <property type="component" value="Unassembled WGS sequence"/>
</dbReference>
<keyword evidence="4" id="KW-1185">Reference proteome</keyword>
<dbReference type="EMBL" id="ML996252">
    <property type="protein sequence ID" value="KAF2729224.1"/>
    <property type="molecule type" value="Genomic_DNA"/>
</dbReference>
<reference evidence="3" key="1">
    <citation type="journal article" date="2020" name="Stud. Mycol.">
        <title>101 Dothideomycetes genomes: a test case for predicting lifestyles and emergence of pathogens.</title>
        <authorList>
            <person name="Haridas S."/>
            <person name="Albert R."/>
            <person name="Binder M."/>
            <person name="Bloem J."/>
            <person name="Labutti K."/>
            <person name="Salamov A."/>
            <person name="Andreopoulos B."/>
            <person name="Baker S."/>
            <person name="Barry K."/>
            <person name="Bills G."/>
            <person name="Bluhm B."/>
            <person name="Cannon C."/>
            <person name="Castanera R."/>
            <person name="Culley D."/>
            <person name="Daum C."/>
            <person name="Ezra D."/>
            <person name="Gonzalez J."/>
            <person name="Henrissat B."/>
            <person name="Kuo A."/>
            <person name="Liang C."/>
            <person name="Lipzen A."/>
            <person name="Lutzoni F."/>
            <person name="Magnuson J."/>
            <person name="Mondo S."/>
            <person name="Nolan M."/>
            <person name="Ohm R."/>
            <person name="Pangilinan J."/>
            <person name="Park H.-J."/>
            <person name="Ramirez L."/>
            <person name="Alfaro M."/>
            <person name="Sun H."/>
            <person name="Tritt A."/>
            <person name="Yoshinaga Y."/>
            <person name="Zwiers L.-H."/>
            <person name="Turgeon B."/>
            <person name="Goodwin S."/>
            <person name="Spatafora J."/>
            <person name="Crous P."/>
            <person name="Grigoriev I."/>
        </authorList>
    </citation>
    <scope>NUCLEOTIDE SEQUENCE</scope>
    <source>
        <strain evidence="3">CBS 125425</strain>
    </source>
</reference>
<sequence length="174" mass="19358">MRQPSLGSRSGRRHACGRKDLARAANAAFAIAAFVRVFNLGFQRAARAANERGYVMGAPPQAKRHTGEDVSTTGRVGQCAGSKSRYYTPHTLRARVRDTAASEPVIRPRHWLWVRRRLLARPGSQLHTTRLQHTCCAPPALGRCCSRAARGQRQGKDTLCTRQQIWARADDAMR</sequence>
<feature type="region of interest" description="Disordered" evidence="1">
    <location>
        <begin position="57"/>
        <end position="77"/>
    </location>
</feature>
<proteinExistence type="predicted"/>
<keyword evidence="2" id="KW-0472">Membrane</keyword>
<evidence type="ECO:0000256" key="1">
    <source>
        <dbReference type="SAM" id="MobiDB-lite"/>
    </source>
</evidence>
<gene>
    <name evidence="3" type="ORF">EJ04DRAFT_76536</name>
</gene>